<dbReference type="SUPFAM" id="SSF82771">
    <property type="entry name" value="GIY-YIG endonuclease"/>
    <property type="match status" value="1"/>
</dbReference>
<gene>
    <name evidence="4" type="ORF">UFOVP1175_38</name>
</gene>
<name>A0A6J5QV81_9CAUD</name>
<dbReference type="EMBL" id="LR797129">
    <property type="protein sequence ID" value="CAB4188579.1"/>
    <property type="molecule type" value="Genomic_DNA"/>
</dbReference>
<feature type="domain" description="GIY-YIG" evidence="3">
    <location>
        <begin position="5"/>
        <end position="86"/>
    </location>
</feature>
<comment type="cofactor">
    <cofactor evidence="1">
        <name>Mg(2+)</name>
        <dbReference type="ChEBI" id="CHEBI:18420"/>
    </cofactor>
</comment>
<sequence length="200" mass="23787">MKEKKYNYLYKVTCKLDDSVYIGVHSTNNLNDGYKGSGTLLRRKIEKHGWDNFTKEILSHYETRKEVLAAEAEHVNPAFLKLEHVMNLVAGGGGWQQPLVPQSKRQYKQRERTYAMYDTEYFYKLNLKYKSFELRGSDITNKISTMLINEIPFLFKYLNKLYNQKETHEEAEKFIDKIYNSAMFKNNLFIEKRKRQLSIL</sequence>
<organism evidence="4">
    <name type="scientific">uncultured Caudovirales phage</name>
    <dbReference type="NCBI Taxonomy" id="2100421"/>
    <lineage>
        <taxon>Viruses</taxon>
        <taxon>Duplodnaviria</taxon>
        <taxon>Heunggongvirae</taxon>
        <taxon>Uroviricota</taxon>
        <taxon>Caudoviricetes</taxon>
        <taxon>Peduoviridae</taxon>
        <taxon>Maltschvirus</taxon>
        <taxon>Maltschvirus maltsch</taxon>
    </lineage>
</organism>
<evidence type="ECO:0000256" key="1">
    <source>
        <dbReference type="ARBA" id="ARBA00001946"/>
    </source>
</evidence>
<reference evidence="4" key="1">
    <citation type="submission" date="2020-05" db="EMBL/GenBank/DDBJ databases">
        <authorList>
            <person name="Chiriac C."/>
            <person name="Salcher M."/>
            <person name="Ghai R."/>
            <person name="Kavagutti S V."/>
        </authorList>
    </citation>
    <scope>NUCLEOTIDE SEQUENCE</scope>
</reference>
<dbReference type="PROSITE" id="PS50164">
    <property type="entry name" value="GIY_YIG"/>
    <property type="match status" value="1"/>
</dbReference>
<dbReference type="InterPro" id="IPR000305">
    <property type="entry name" value="GIY-YIG_endonuc"/>
</dbReference>
<evidence type="ECO:0000259" key="3">
    <source>
        <dbReference type="PROSITE" id="PS50164"/>
    </source>
</evidence>
<protein>
    <submittedName>
        <fullName evidence="4">GIY-YIG nuclease superfamily</fullName>
    </submittedName>
</protein>
<proteinExistence type="predicted"/>
<dbReference type="InterPro" id="IPR035901">
    <property type="entry name" value="GIY-YIG_endonuc_sf"/>
</dbReference>
<keyword evidence="2" id="KW-0460">Magnesium</keyword>
<evidence type="ECO:0000256" key="2">
    <source>
        <dbReference type="ARBA" id="ARBA00022842"/>
    </source>
</evidence>
<evidence type="ECO:0000313" key="4">
    <source>
        <dbReference type="EMBL" id="CAB4188579.1"/>
    </source>
</evidence>
<dbReference type="SMART" id="SM00465">
    <property type="entry name" value="GIYc"/>
    <property type="match status" value="1"/>
</dbReference>
<accession>A0A6J5QV81</accession>